<dbReference type="Proteomes" id="UP000327039">
    <property type="component" value="Unassembled WGS sequence"/>
</dbReference>
<proteinExistence type="inferred from homology"/>
<dbReference type="PANTHER" id="PTHR43163">
    <property type="entry name" value="DIPEPTIDE TRANSPORT SYSTEM PERMEASE PROTEIN DPPB-RELATED"/>
    <property type="match status" value="1"/>
</dbReference>
<organism evidence="9 10">
    <name type="scientific">Microbacterium radiodurans</name>
    <dbReference type="NCBI Taxonomy" id="661398"/>
    <lineage>
        <taxon>Bacteria</taxon>
        <taxon>Bacillati</taxon>
        <taxon>Actinomycetota</taxon>
        <taxon>Actinomycetes</taxon>
        <taxon>Micrococcales</taxon>
        <taxon>Microbacteriaceae</taxon>
        <taxon>Microbacterium</taxon>
    </lineage>
</organism>
<comment type="caution">
    <text evidence="9">The sequence shown here is derived from an EMBL/GenBank/DDBJ whole genome shotgun (WGS) entry which is preliminary data.</text>
</comment>
<dbReference type="GO" id="GO:0005886">
    <property type="term" value="C:plasma membrane"/>
    <property type="evidence" value="ECO:0007669"/>
    <property type="project" value="UniProtKB-SubCell"/>
</dbReference>
<dbReference type="PROSITE" id="PS50928">
    <property type="entry name" value="ABC_TM1"/>
    <property type="match status" value="1"/>
</dbReference>
<dbReference type="SUPFAM" id="SSF161098">
    <property type="entry name" value="MetI-like"/>
    <property type="match status" value="1"/>
</dbReference>
<dbReference type="GO" id="GO:0071916">
    <property type="term" value="F:dipeptide transmembrane transporter activity"/>
    <property type="evidence" value="ECO:0007669"/>
    <property type="project" value="TreeGrafter"/>
</dbReference>
<dbReference type="OrthoDB" id="9778910at2"/>
<dbReference type="InterPro" id="IPR045621">
    <property type="entry name" value="BPD_transp_1_N"/>
</dbReference>
<comment type="similarity">
    <text evidence="7">Belongs to the binding-protein-dependent transport system permease family.</text>
</comment>
<keyword evidence="6 7" id="KW-0472">Membrane</keyword>
<dbReference type="InterPro" id="IPR035906">
    <property type="entry name" value="MetI-like_sf"/>
</dbReference>
<feature type="transmembrane region" description="Helical" evidence="7">
    <location>
        <begin position="95"/>
        <end position="119"/>
    </location>
</feature>
<dbReference type="Gene3D" id="1.10.3720.10">
    <property type="entry name" value="MetI-like"/>
    <property type="match status" value="1"/>
</dbReference>
<sequence length="313" mass="33239">MIGYSLRRIASGVVLAILVTFITYWLLSFSFDGIAANLLGAAASPEAIEAKKTELGLNRPLILQYADWIFGVFRGDFGISYFTSEPVAPAVIQRLGVTFSIVLVALAISTILSVILGVLAASRAGAVDRAAQGVSLIGHLLPNLLIAIALVVVFAINLRWFPATGFTPFSESPSAWAAAITIPVIVLVINGVANMSAQVRGTMIGELQKDYVRVLRSRGIPTRVIVYKHALRNAASPALVVLSLEVIGMFGGAIIIENVFALPGFGSFAFNSSLQGDLPVILGIIVFGVSLVVFVNLVTDLVNGWLNPKARVH</sequence>
<evidence type="ECO:0000259" key="8">
    <source>
        <dbReference type="PROSITE" id="PS50928"/>
    </source>
</evidence>
<evidence type="ECO:0000256" key="1">
    <source>
        <dbReference type="ARBA" id="ARBA00004651"/>
    </source>
</evidence>
<reference evidence="10" key="1">
    <citation type="submission" date="2019-09" db="EMBL/GenBank/DDBJ databases">
        <title>Mumia zhuanghuii sp. nov. isolated from the intestinal contents of plateau pika (Ochotona curzoniae) in the Qinghai-Tibet plateau of China.</title>
        <authorList>
            <person name="Tian Z."/>
        </authorList>
    </citation>
    <scope>NUCLEOTIDE SEQUENCE [LARGE SCALE GENOMIC DNA]</scope>
    <source>
        <strain evidence="10">DSM 25564</strain>
    </source>
</reference>
<feature type="transmembrane region" description="Helical" evidence="7">
    <location>
        <begin position="9"/>
        <end position="27"/>
    </location>
</feature>
<evidence type="ECO:0000256" key="4">
    <source>
        <dbReference type="ARBA" id="ARBA00022692"/>
    </source>
</evidence>
<dbReference type="PANTHER" id="PTHR43163:SF6">
    <property type="entry name" value="DIPEPTIDE TRANSPORT SYSTEM PERMEASE PROTEIN DPPB-RELATED"/>
    <property type="match status" value="1"/>
</dbReference>
<protein>
    <submittedName>
        <fullName evidence="9">ABC transporter permease</fullName>
    </submittedName>
</protein>
<feature type="domain" description="ABC transmembrane type-1" evidence="8">
    <location>
        <begin position="95"/>
        <end position="303"/>
    </location>
</feature>
<keyword evidence="3" id="KW-1003">Cell membrane</keyword>
<keyword evidence="5 7" id="KW-1133">Transmembrane helix</keyword>
<feature type="transmembrane region" description="Helical" evidence="7">
    <location>
        <begin position="238"/>
        <end position="260"/>
    </location>
</feature>
<name>A0A5J5IWZ6_9MICO</name>
<dbReference type="CDD" id="cd06261">
    <property type="entry name" value="TM_PBP2"/>
    <property type="match status" value="1"/>
</dbReference>
<dbReference type="EMBL" id="VYRZ01000001">
    <property type="protein sequence ID" value="KAA9089100.1"/>
    <property type="molecule type" value="Genomic_DNA"/>
</dbReference>
<keyword evidence="2 7" id="KW-0813">Transport</keyword>
<dbReference type="RefSeq" id="WP_150417720.1">
    <property type="nucleotide sequence ID" value="NZ_VYRZ01000001.1"/>
</dbReference>
<gene>
    <name evidence="9" type="ORF">F6B42_00940</name>
</gene>
<dbReference type="AlphaFoldDB" id="A0A5J5IWZ6"/>
<feature type="transmembrane region" description="Helical" evidence="7">
    <location>
        <begin position="140"/>
        <end position="161"/>
    </location>
</feature>
<evidence type="ECO:0000256" key="7">
    <source>
        <dbReference type="RuleBase" id="RU363032"/>
    </source>
</evidence>
<keyword evidence="10" id="KW-1185">Reference proteome</keyword>
<dbReference type="InterPro" id="IPR000515">
    <property type="entry name" value="MetI-like"/>
</dbReference>
<evidence type="ECO:0000313" key="10">
    <source>
        <dbReference type="Proteomes" id="UP000327039"/>
    </source>
</evidence>
<evidence type="ECO:0000256" key="3">
    <source>
        <dbReference type="ARBA" id="ARBA00022475"/>
    </source>
</evidence>
<feature type="transmembrane region" description="Helical" evidence="7">
    <location>
        <begin position="173"/>
        <end position="193"/>
    </location>
</feature>
<dbReference type="Pfam" id="PF19300">
    <property type="entry name" value="BPD_transp_1_N"/>
    <property type="match status" value="1"/>
</dbReference>
<evidence type="ECO:0000313" key="9">
    <source>
        <dbReference type="EMBL" id="KAA9089100.1"/>
    </source>
</evidence>
<dbReference type="Pfam" id="PF00528">
    <property type="entry name" value="BPD_transp_1"/>
    <property type="match status" value="1"/>
</dbReference>
<evidence type="ECO:0000256" key="2">
    <source>
        <dbReference type="ARBA" id="ARBA00022448"/>
    </source>
</evidence>
<comment type="subcellular location">
    <subcellularLocation>
        <location evidence="1 7">Cell membrane</location>
        <topology evidence="1 7">Multi-pass membrane protein</topology>
    </subcellularLocation>
</comment>
<feature type="transmembrane region" description="Helical" evidence="7">
    <location>
        <begin position="280"/>
        <end position="302"/>
    </location>
</feature>
<evidence type="ECO:0000256" key="5">
    <source>
        <dbReference type="ARBA" id="ARBA00022989"/>
    </source>
</evidence>
<evidence type="ECO:0000256" key="6">
    <source>
        <dbReference type="ARBA" id="ARBA00023136"/>
    </source>
</evidence>
<keyword evidence="4 7" id="KW-0812">Transmembrane</keyword>
<accession>A0A5J5IWZ6</accession>